<dbReference type="Proteomes" id="UP000247702">
    <property type="component" value="Unassembled WGS sequence"/>
</dbReference>
<evidence type="ECO:0000256" key="1">
    <source>
        <dbReference type="SAM" id="MobiDB-lite"/>
    </source>
</evidence>
<accession>A0A2Z6S9B8</accession>
<sequence length="331" mass="38189">MKTWGARLRRSWTEIIGEECDLPKNLKECQRLHHDLLQADDEAFESQPTMQDEIQEDDLEAGPGPTTQAHREMQRNEQTPITQETDIVFVERSHDPARQHNNLRNITVWEGKVPSSNNPKYAFNKQQAEQTKYADAPYMPQLIEASREAITGVLQEELRRKDQIKTALVVNATYVKYKYKGKGDPTDKANYETKELNTYHRGKMGVLLSEKDIDEHLAKTVSHIDKMISDQLIHESGFILRYINYISIETYPFRRATGGSYTITPKKLANTKCTINPDNQGLIDPETNKLSEKCLQGAFGCYFAYQDGHTEHLERIFRAKKLKPYLKKVKL</sequence>
<gene>
    <name evidence="2" type="ORF">RclHR1_40130001</name>
</gene>
<evidence type="ECO:0000313" key="3">
    <source>
        <dbReference type="Proteomes" id="UP000247702"/>
    </source>
</evidence>
<dbReference type="EMBL" id="BEXD01003351">
    <property type="protein sequence ID" value="GBC00969.1"/>
    <property type="molecule type" value="Genomic_DNA"/>
</dbReference>
<feature type="non-terminal residue" evidence="2">
    <location>
        <position position="331"/>
    </location>
</feature>
<proteinExistence type="predicted"/>
<organism evidence="2 3">
    <name type="scientific">Rhizophagus clarus</name>
    <dbReference type="NCBI Taxonomy" id="94130"/>
    <lineage>
        <taxon>Eukaryota</taxon>
        <taxon>Fungi</taxon>
        <taxon>Fungi incertae sedis</taxon>
        <taxon>Mucoromycota</taxon>
        <taxon>Glomeromycotina</taxon>
        <taxon>Glomeromycetes</taxon>
        <taxon>Glomerales</taxon>
        <taxon>Glomeraceae</taxon>
        <taxon>Rhizophagus</taxon>
    </lineage>
</organism>
<protein>
    <submittedName>
        <fullName evidence="2">Uncharacterized protein</fullName>
    </submittedName>
</protein>
<keyword evidence="3" id="KW-1185">Reference proteome</keyword>
<reference evidence="2 3" key="1">
    <citation type="submission" date="2017-11" db="EMBL/GenBank/DDBJ databases">
        <title>The genome of Rhizophagus clarus HR1 reveals common genetic basis of auxotrophy among arbuscular mycorrhizal fungi.</title>
        <authorList>
            <person name="Kobayashi Y."/>
        </authorList>
    </citation>
    <scope>NUCLEOTIDE SEQUENCE [LARGE SCALE GENOMIC DNA]</scope>
    <source>
        <strain evidence="2 3">HR1</strain>
    </source>
</reference>
<comment type="caution">
    <text evidence="2">The sequence shown here is derived from an EMBL/GenBank/DDBJ whole genome shotgun (WGS) entry which is preliminary data.</text>
</comment>
<feature type="region of interest" description="Disordered" evidence="1">
    <location>
        <begin position="45"/>
        <end position="83"/>
    </location>
</feature>
<evidence type="ECO:0000313" key="2">
    <source>
        <dbReference type="EMBL" id="GBC00969.1"/>
    </source>
</evidence>
<name>A0A2Z6S9B8_9GLOM</name>
<dbReference type="AlphaFoldDB" id="A0A2Z6S9B8"/>